<feature type="signal peptide" evidence="8">
    <location>
        <begin position="1"/>
        <end position="22"/>
    </location>
</feature>
<feature type="compositionally biased region" description="Polar residues" evidence="6">
    <location>
        <begin position="406"/>
        <end position="416"/>
    </location>
</feature>
<dbReference type="SMART" id="SM00208">
    <property type="entry name" value="TNFR"/>
    <property type="match status" value="4"/>
</dbReference>
<feature type="repeat" description="TNFR-Cys" evidence="5">
    <location>
        <begin position="163"/>
        <end position="200"/>
    </location>
</feature>
<proteinExistence type="predicted"/>
<organism evidence="10 11">
    <name type="scientific">Prolemur simus</name>
    <name type="common">Greater bamboo lemur</name>
    <name type="synonym">Hapalemur simus</name>
    <dbReference type="NCBI Taxonomy" id="1328070"/>
    <lineage>
        <taxon>Eukaryota</taxon>
        <taxon>Metazoa</taxon>
        <taxon>Chordata</taxon>
        <taxon>Craniata</taxon>
        <taxon>Vertebrata</taxon>
        <taxon>Euteleostomi</taxon>
        <taxon>Mammalia</taxon>
        <taxon>Eutheria</taxon>
        <taxon>Euarchontoglires</taxon>
        <taxon>Primates</taxon>
        <taxon>Strepsirrhini</taxon>
        <taxon>Lemuriformes</taxon>
        <taxon>Lemuridae</taxon>
        <taxon>Prolemur</taxon>
    </lineage>
</organism>
<dbReference type="GO" id="GO:0048714">
    <property type="term" value="P:positive regulation of oligodendrocyte differentiation"/>
    <property type="evidence" value="ECO:0007669"/>
    <property type="project" value="Ensembl"/>
</dbReference>
<dbReference type="GO" id="GO:0150079">
    <property type="term" value="P:negative regulation of neuroinflammatory response"/>
    <property type="evidence" value="ECO:0007669"/>
    <property type="project" value="Ensembl"/>
</dbReference>
<keyword evidence="2" id="KW-0677">Repeat</keyword>
<dbReference type="CDD" id="cd10577">
    <property type="entry name" value="TNFRSF1B"/>
    <property type="match status" value="1"/>
</dbReference>
<feature type="region of interest" description="Disordered" evidence="6">
    <location>
        <begin position="220"/>
        <end position="256"/>
    </location>
</feature>
<dbReference type="InterPro" id="IPR051670">
    <property type="entry name" value="TNF_chemokine_rcpt-like"/>
</dbReference>
<keyword evidence="7" id="KW-0812">Transmembrane</keyword>
<feature type="compositionally biased region" description="Basic and acidic residues" evidence="6">
    <location>
        <begin position="418"/>
        <end position="430"/>
    </location>
</feature>
<feature type="domain" description="TNFR-Cys" evidence="9">
    <location>
        <begin position="77"/>
        <end position="118"/>
    </location>
</feature>
<dbReference type="InterPro" id="IPR020411">
    <property type="entry name" value="TNFR_1B"/>
</dbReference>
<feature type="repeat" description="TNFR-Cys" evidence="5">
    <location>
        <begin position="119"/>
        <end position="161"/>
    </location>
</feature>
<dbReference type="GO" id="GO:0005031">
    <property type="term" value="F:tumor necrosis factor receptor activity"/>
    <property type="evidence" value="ECO:0007669"/>
    <property type="project" value="Ensembl"/>
</dbReference>
<keyword evidence="7" id="KW-0472">Membrane</keyword>
<dbReference type="GO" id="GO:0150098">
    <property type="term" value="P:glial cell-neuron signaling"/>
    <property type="evidence" value="ECO:0007669"/>
    <property type="project" value="Ensembl"/>
</dbReference>
<evidence type="ECO:0000256" key="7">
    <source>
        <dbReference type="SAM" id="Phobius"/>
    </source>
</evidence>
<dbReference type="GO" id="GO:0051044">
    <property type="term" value="P:positive regulation of membrane protein ectodomain proteolysis"/>
    <property type="evidence" value="ECO:0007669"/>
    <property type="project" value="Ensembl"/>
</dbReference>
<feature type="domain" description="TNFR-Cys" evidence="9">
    <location>
        <begin position="119"/>
        <end position="161"/>
    </location>
</feature>
<dbReference type="GO" id="GO:0045121">
    <property type="term" value="C:membrane raft"/>
    <property type="evidence" value="ECO:0007669"/>
    <property type="project" value="Ensembl"/>
</dbReference>
<evidence type="ECO:0000256" key="4">
    <source>
        <dbReference type="ARBA" id="ARBA00023180"/>
    </source>
</evidence>
<dbReference type="Pfam" id="PF00020">
    <property type="entry name" value="TNFR_c6"/>
    <property type="match status" value="3"/>
</dbReference>
<dbReference type="GO" id="GO:0002724">
    <property type="term" value="P:regulation of T cell cytokine production"/>
    <property type="evidence" value="ECO:0007669"/>
    <property type="project" value="Ensembl"/>
</dbReference>
<dbReference type="PANTHER" id="PTHR47386">
    <property type="entry name" value="TUMOR NECROSIS FACTOR RECEPTOR SUPERFAMILY MEMBER 1B"/>
    <property type="match status" value="1"/>
</dbReference>
<sequence>MAPAALWAALAVGLQLWAAGHAVPAQVAFTPDASDPRNMCQPKEFYDQTEQMYCSKCPPGCRVKESCTKTSDTVCVPCEDSTYTQLWNWVSSCFSCDSRCSSDQVETQACGPKQNRICACRPGWYCMLSKQQGCRLCAPLRRCRPGFGVTKPGTVTSNVVCTPCAPGTFSDTTSSTDTCRPHRTCSLVAIPGNASMDAVCVSASPTLGVTLGPVRISRPARTTSQHVEPTPGPSTAPSTSFLLPVGPSPPAEGVSSGSISLPVSLIVGVTALGLLIIGLVNCVIVTQKKKKPSCLQREGKVPHLPADKARGAPGPEQQHLLTAAPSSSSSSLESSASAAHGRAPTGNQPQAPGTEKAGGSADARASAGSSESSPGGHGTQVNVTCIVNVCSSSSHGSRCSSQASSTVGDTDASPSASPKDEQVPFSKEECAFQSQLETPETLLQSSEEKPLPLGVPDAGMKPS</sequence>
<evidence type="ECO:0000259" key="9">
    <source>
        <dbReference type="PROSITE" id="PS50050"/>
    </source>
</evidence>
<feature type="compositionally biased region" description="Low complexity" evidence="6">
    <location>
        <begin position="323"/>
        <end position="339"/>
    </location>
</feature>
<name>A0A8C9DM72_PROSS</name>
<evidence type="ECO:0000256" key="1">
    <source>
        <dbReference type="ARBA" id="ARBA00022729"/>
    </source>
</evidence>
<dbReference type="FunFam" id="2.10.50.10:FF:000036">
    <property type="entry name" value="Tumor necrosis factor receptor superfamily member 1B"/>
    <property type="match status" value="1"/>
</dbReference>
<dbReference type="GO" id="GO:0010614">
    <property type="term" value="P:negative regulation of cardiac muscle hypertrophy"/>
    <property type="evidence" value="ECO:0007669"/>
    <property type="project" value="Ensembl"/>
</dbReference>
<evidence type="ECO:0000256" key="2">
    <source>
        <dbReference type="ARBA" id="ARBA00022737"/>
    </source>
</evidence>
<feature type="region of interest" description="Disordered" evidence="6">
    <location>
        <begin position="394"/>
        <end position="463"/>
    </location>
</feature>
<dbReference type="GO" id="GO:0003177">
    <property type="term" value="P:pulmonary valve development"/>
    <property type="evidence" value="ECO:0007669"/>
    <property type="project" value="Ensembl"/>
</dbReference>
<dbReference type="GeneTree" id="ENSGT00940000161800"/>
<feature type="domain" description="TNFR-Cys" evidence="9">
    <location>
        <begin position="39"/>
        <end position="75"/>
    </location>
</feature>
<evidence type="ECO:0000256" key="6">
    <source>
        <dbReference type="SAM" id="MobiDB-lite"/>
    </source>
</evidence>
<dbReference type="SUPFAM" id="SSF57586">
    <property type="entry name" value="TNF receptor-like"/>
    <property type="match status" value="2"/>
</dbReference>
<feature type="chain" id="PRO_5034216783" evidence="8">
    <location>
        <begin position="23"/>
        <end position="463"/>
    </location>
</feature>
<evidence type="ECO:0000313" key="11">
    <source>
        <dbReference type="Proteomes" id="UP000694414"/>
    </source>
</evidence>
<comment type="caution">
    <text evidence="5">Lacks conserved residue(s) required for the propagation of feature annotation.</text>
</comment>
<accession>A0A8C9DM72</accession>
<dbReference type="PROSITE" id="PS50050">
    <property type="entry name" value="TNFR_NGFR_2"/>
    <property type="match status" value="4"/>
</dbReference>
<protein>
    <submittedName>
        <fullName evidence="10">TNF receptor superfamily member 1B</fullName>
    </submittedName>
</protein>
<dbReference type="Proteomes" id="UP000694414">
    <property type="component" value="Unplaced"/>
</dbReference>
<feature type="compositionally biased region" description="Polar residues" evidence="6">
    <location>
        <begin position="432"/>
        <end position="445"/>
    </location>
</feature>
<dbReference type="GO" id="GO:0003176">
    <property type="term" value="P:aortic valve development"/>
    <property type="evidence" value="ECO:0007669"/>
    <property type="project" value="Ensembl"/>
</dbReference>
<reference evidence="10" key="2">
    <citation type="submission" date="2025-09" db="UniProtKB">
        <authorList>
            <consortium name="Ensembl"/>
        </authorList>
    </citation>
    <scope>IDENTIFICATION</scope>
</reference>
<gene>
    <name evidence="10" type="primary">TNFRSF1B</name>
</gene>
<keyword evidence="1 8" id="KW-0732">Signal</keyword>
<feature type="compositionally biased region" description="Low complexity" evidence="6">
    <location>
        <begin position="394"/>
        <end position="405"/>
    </location>
</feature>
<dbReference type="GO" id="GO:0042129">
    <property type="term" value="P:regulation of T cell proliferation"/>
    <property type="evidence" value="ECO:0007669"/>
    <property type="project" value="Ensembl"/>
</dbReference>
<dbReference type="Gene3D" id="2.10.50.10">
    <property type="entry name" value="Tumor Necrosis Factor Receptor, subunit A, domain 2"/>
    <property type="match status" value="2"/>
</dbReference>
<feature type="disulfide bond" evidence="5">
    <location>
        <begin position="78"/>
        <end position="93"/>
    </location>
</feature>
<dbReference type="GO" id="GO:0050779">
    <property type="term" value="P:RNA destabilization"/>
    <property type="evidence" value="ECO:0007669"/>
    <property type="project" value="Ensembl"/>
</dbReference>
<dbReference type="PROSITE" id="PS00652">
    <property type="entry name" value="TNFR_NGFR_1"/>
    <property type="match status" value="1"/>
</dbReference>
<feature type="region of interest" description="Disordered" evidence="6">
    <location>
        <begin position="293"/>
        <end position="380"/>
    </location>
</feature>
<dbReference type="PRINTS" id="PR01919">
    <property type="entry name" value="TNFACTORR1B"/>
</dbReference>
<reference evidence="10" key="1">
    <citation type="submission" date="2025-08" db="UniProtKB">
        <authorList>
            <consortium name="Ensembl"/>
        </authorList>
    </citation>
    <scope>IDENTIFICATION</scope>
</reference>
<evidence type="ECO:0000313" key="10">
    <source>
        <dbReference type="Ensembl" id="ENSPSMP00000020094.1"/>
    </source>
</evidence>
<feature type="disulfide bond" evidence="5">
    <location>
        <begin position="164"/>
        <end position="179"/>
    </location>
</feature>
<evidence type="ECO:0000256" key="3">
    <source>
        <dbReference type="ARBA" id="ARBA00023157"/>
    </source>
</evidence>
<dbReference type="Ensembl" id="ENSPSMT00000023289.1">
    <property type="protein sequence ID" value="ENSPSMP00000020094.1"/>
    <property type="gene ID" value="ENSPSMG00000014195.1"/>
</dbReference>
<dbReference type="GO" id="GO:0003332">
    <property type="term" value="P:negative regulation of extracellular matrix constituent secretion"/>
    <property type="evidence" value="ECO:0007669"/>
    <property type="project" value="Ensembl"/>
</dbReference>
<dbReference type="GO" id="GO:1902339">
    <property type="term" value="P:positive regulation of apoptotic process involved in morphogenesis"/>
    <property type="evidence" value="ECO:0007669"/>
    <property type="project" value="Ensembl"/>
</dbReference>
<dbReference type="GO" id="GO:0031625">
    <property type="term" value="F:ubiquitin protein ligase binding"/>
    <property type="evidence" value="ECO:0007669"/>
    <property type="project" value="Ensembl"/>
</dbReference>
<keyword evidence="3 5" id="KW-1015">Disulfide bond</keyword>
<feature type="domain" description="TNFR-Cys" evidence="9">
    <location>
        <begin position="163"/>
        <end position="200"/>
    </location>
</feature>
<feature type="repeat" description="TNFR-Cys" evidence="5">
    <location>
        <begin position="39"/>
        <end position="75"/>
    </location>
</feature>
<dbReference type="GO" id="GO:0071222">
    <property type="term" value="P:cellular response to lipopolysaccharide"/>
    <property type="evidence" value="ECO:0007669"/>
    <property type="project" value="Ensembl"/>
</dbReference>
<feature type="compositionally biased region" description="Low complexity" evidence="6">
    <location>
        <begin position="357"/>
        <end position="374"/>
    </location>
</feature>
<dbReference type="PANTHER" id="PTHR47386:SF1">
    <property type="entry name" value="TUMOR NECROSIS FACTOR RECEPTOR SUPERFAMILY MEMBER 1B"/>
    <property type="match status" value="1"/>
</dbReference>
<feature type="transmembrane region" description="Helical" evidence="7">
    <location>
        <begin position="265"/>
        <end position="286"/>
    </location>
</feature>
<feature type="compositionally biased region" description="Basic and acidic residues" evidence="6">
    <location>
        <begin position="297"/>
        <end position="310"/>
    </location>
</feature>
<feature type="disulfide bond" evidence="5">
    <location>
        <begin position="100"/>
        <end position="118"/>
    </location>
</feature>
<keyword evidence="4" id="KW-0325">Glycoprotein</keyword>
<dbReference type="InterPro" id="IPR033996">
    <property type="entry name" value="TNFRSF1B_N"/>
</dbReference>
<keyword evidence="7" id="KW-1133">Transmembrane helix</keyword>
<evidence type="ECO:0000256" key="5">
    <source>
        <dbReference type="PROSITE-ProRule" id="PRU00206"/>
    </source>
</evidence>
<dbReference type="GO" id="GO:0043120">
    <property type="term" value="F:tumor necrosis factor binding"/>
    <property type="evidence" value="ECO:0007669"/>
    <property type="project" value="Ensembl"/>
</dbReference>
<dbReference type="GO" id="GO:0097191">
    <property type="term" value="P:extrinsic apoptotic signaling pathway"/>
    <property type="evidence" value="ECO:0007669"/>
    <property type="project" value="Ensembl"/>
</dbReference>
<dbReference type="GO" id="GO:0008630">
    <property type="term" value="P:intrinsic apoptotic signaling pathway in response to DNA damage"/>
    <property type="evidence" value="ECO:0007669"/>
    <property type="project" value="Ensembl"/>
</dbReference>
<dbReference type="GO" id="GO:0006954">
    <property type="term" value="P:inflammatory response"/>
    <property type="evidence" value="ECO:0007669"/>
    <property type="project" value="Ensembl"/>
</dbReference>
<dbReference type="InterPro" id="IPR001368">
    <property type="entry name" value="TNFR/NGFR_Cys_rich_reg"/>
</dbReference>
<feature type="repeat" description="TNFR-Cys" evidence="5">
    <location>
        <begin position="77"/>
        <end position="118"/>
    </location>
</feature>
<keyword evidence="11" id="KW-1185">Reference proteome</keyword>
<dbReference type="AlphaFoldDB" id="A0A8C9DM72"/>
<dbReference type="GO" id="GO:0031643">
    <property type="term" value="P:positive regulation of myelination"/>
    <property type="evidence" value="ECO:0007669"/>
    <property type="project" value="Ensembl"/>
</dbReference>
<evidence type="ECO:0000256" key="8">
    <source>
        <dbReference type="SAM" id="SignalP"/>
    </source>
</evidence>
<feature type="disulfide bond" evidence="5">
    <location>
        <begin position="143"/>
        <end position="161"/>
    </location>
</feature>